<evidence type="ECO:0008006" key="3">
    <source>
        <dbReference type="Google" id="ProtNLM"/>
    </source>
</evidence>
<proteinExistence type="predicted"/>
<dbReference type="EMBL" id="JAFLNL010000013">
    <property type="protein sequence ID" value="MBO0355885.1"/>
    <property type="molecule type" value="Genomic_DNA"/>
</dbReference>
<reference evidence="1 2" key="1">
    <citation type="submission" date="2021-03" db="EMBL/GenBank/DDBJ databases">
        <title>Muricauda lutimaris sp. nov. and Muricauda ruestringensis sp. nov, two marine members of the Flavobacteriaceae isolated from deep sea sediments of Western Pacific.</title>
        <authorList>
            <person name="Zhao S."/>
            <person name="Liu R."/>
        </authorList>
    </citation>
    <scope>NUCLEOTIDE SEQUENCE [LARGE SCALE GENOMIC DNA]</scope>
    <source>
        <strain evidence="1 2">BC31-1-A7</strain>
    </source>
</reference>
<organism evidence="1 2">
    <name type="scientific">Flagellimonas aurea</name>
    <dbReference type="NCBI Taxonomy" id="2915619"/>
    <lineage>
        <taxon>Bacteria</taxon>
        <taxon>Pseudomonadati</taxon>
        <taxon>Bacteroidota</taxon>
        <taxon>Flavobacteriia</taxon>
        <taxon>Flavobacteriales</taxon>
        <taxon>Flavobacteriaceae</taxon>
        <taxon>Flagellimonas</taxon>
    </lineage>
</organism>
<dbReference type="Proteomes" id="UP000664044">
    <property type="component" value="Unassembled WGS sequence"/>
</dbReference>
<comment type="caution">
    <text evidence="1">The sequence shown here is derived from an EMBL/GenBank/DDBJ whole genome shotgun (WGS) entry which is preliminary data.</text>
</comment>
<evidence type="ECO:0000313" key="1">
    <source>
        <dbReference type="EMBL" id="MBO0355885.1"/>
    </source>
</evidence>
<keyword evidence="2" id="KW-1185">Reference proteome</keyword>
<sequence>MGTRIVLSIIILSIFGCNKDNANNETEIHGTYKGIFERDDIVSNVELTFYGGTWLGESERSKYPALCNGTYSISRNVVSFENACAWTAEFDWTLILSDEWNYDIKGNLLVLTKSNGDKYELSRQ</sequence>
<gene>
    <name evidence="1" type="ORF">J0656_17845</name>
</gene>
<evidence type="ECO:0000313" key="2">
    <source>
        <dbReference type="Proteomes" id="UP000664044"/>
    </source>
</evidence>
<dbReference type="RefSeq" id="WP_207036308.1">
    <property type="nucleotide sequence ID" value="NZ_JAFLNL010000013.1"/>
</dbReference>
<dbReference type="PROSITE" id="PS51257">
    <property type="entry name" value="PROKAR_LIPOPROTEIN"/>
    <property type="match status" value="1"/>
</dbReference>
<accession>A0ABS3G918</accession>
<name>A0ABS3G918_9FLAO</name>
<protein>
    <recommendedName>
        <fullName evidence="3">DUF306 domain-containing protein</fullName>
    </recommendedName>
</protein>